<dbReference type="InParanoid" id="A0A2J6SIW4"/>
<evidence type="ECO:0000256" key="1">
    <source>
        <dbReference type="SAM" id="Phobius"/>
    </source>
</evidence>
<evidence type="ECO:0000313" key="3">
    <source>
        <dbReference type="Proteomes" id="UP000235371"/>
    </source>
</evidence>
<keyword evidence="1" id="KW-0812">Transmembrane</keyword>
<dbReference type="Proteomes" id="UP000235371">
    <property type="component" value="Unassembled WGS sequence"/>
</dbReference>
<dbReference type="OrthoDB" id="1844152at2759"/>
<dbReference type="GeneID" id="36592281"/>
<feature type="transmembrane region" description="Helical" evidence="1">
    <location>
        <begin position="21"/>
        <end position="41"/>
    </location>
</feature>
<dbReference type="AlphaFoldDB" id="A0A2J6SIW4"/>
<keyword evidence="1" id="KW-1133">Transmembrane helix</keyword>
<keyword evidence="1" id="KW-0472">Membrane</keyword>
<protein>
    <submittedName>
        <fullName evidence="2">Uncharacterized protein</fullName>
    </submittedName>
</protein>
<dbReference type="EMBL" id="KZ613913">
    <property type="protein sequence ID" value="PMD50708.1"/>
    <property type="molecule type" value="Genomic_DNA"/>
</dbReference>
<accession>A0A2J6SIW4</accession>
<organism evidence="2 3">
    <name type="scientific">Hyaloscypha bicolor E</name>
    <dbReference type="NCBI Taxonomy" id="1095630"/>
    <lineage>
        <taxon>Eukaryota</taxon>
        <taxon>Fungi</taxon>
        <taxon>Dikarya</taxon>
        <taxon>Ascomycota</taxon>
        <taxon>Pezizomycotina</taxon>
        <taxon>Leotiomycetes</taxon>
        <taxon>Helotiales</taxon>
        <taxon>Hyaloscyphaceae</taxon>
        <taxon>Hyaloscypha</taxon>
        <taxon>Hyaloscypha bicolor</taxon>
    </lineage>
</organism>
<sequence>MSSSVDVMNIRAVDWFEIRSLCAFSAVLAAFWFPYVAIIQYPSRLPRICEPKGATRFSLRTRLAFLTDCQKLSLKHIRSGRSRERPACSPVWASETKSSCQPTLFVRFNSNQIMSSAHSRRLLNSTVVSTCWRKRETNNILEITIVSLDDELKFTFDAEFSTNTKDWKEFNVLETVEPTVAQGQDEEFLKNRIAYTDICFINAGIIGILPKVSAQFSGLLLNPKSEDDPPDMLQMMLRYEQTNCPDEVNIDDVTGRLALLDVEIFHQANIGIANVVFDIVASD</sequence>
<gene>
    <name evidence="2" type="ORF">K444DRAFT_638046</name>
</gene>
<keyword evidence="3" id="KW-1185">Reference proteome</keyword>
<name>A0A2J6SIW4_9HELO</name>
<proteinExistence type="predicted"/>
<evidence type="ECO:0000313" key="2">
    <source>
        <dbReference type="EMBL" id="PMD50708.1"/>
    </source>
</evidence>
<dbReference type="STRING" id="1095630.A0A2J6SIW4"/>
<dbReference type="RefSeq" id="XP_024727612.1">
    <property type="nucleotide sequence ID" value="XM_024884204.1"/>
</dbReference>
<reference evidence="2 3" key="1">
    <citation type="submission" date="2016-04" db="EMBL/GenBank/DDBJ databases">
        <title>A degradative enzymes factory behind the ericoid mycorrhizal symbiosis.</title>
        <authorList>
            <consortium name="DOE Joint Genome Institute"/>
            <person name="Martino E."/>
            <person name="Morin E."/>
            <person name="Grelet G."/>
            <person name="Kuo A."/>
            <person name="Kohler A."/>
            <person name="Daghino S."/>
            <person name="Barry K."/>
            <person name="Choi C."/>
            <person name="Cichocki N."/>
            <person name="Clum A."/>
            <person name="Copeland A."/>
            <person name="Hainaut M."/>
            <person name="Haridas S."/>
            <person name="Labutti K."/>
            <person name="Lindquist E."/>
            <person name="Lipzen A."/>
            <person name="Khouja H.-R."/>
            <person name="Murat C."/>
            <person name="Ohm R."/>
            <person name="Olson A."/>
            <person name="Spatafora J."/>
            <person name="Veneault-Fourrey C."/>
            <person name="Henrissat B."/>
            <person name="Grigoriev I."/>
            <person name="Martin F."/>
            <person name="Perotto S."/>
        </authorList>
    </citation>
    <scope>NUCLEOTIDE SEQUENCE [LARGE SCALE GENOMIC DNA]</scope>
    <source>
        <strain evidence="2 3">E</strain>
    </source>
</reference>